<dbReference type="OrthoDB" id="9805007at2"/>
<dbReference type="EMBL" id="FZOA01000006">
    <property type="protein sequence ID" value="SNR91250.1"/>
    <property type="molecule type" value="Genomic_DNA"/>
</dbReference>
<dbReference type="RefSeq" id="WP_089375811.1">
    <property type="nucleotide sequence ID" value="NZ_FZOA01000006.1"/>
</dbReference>
<dbReference type="HAMAP" id="MF_01365_B">
    <property type="entry name" value="Ribosomal_uL6_B"/>
    <property type="match status" value="1"/>
</dbReference>
<evidence type="ECO:0000256" key="4">
    <source>
        <dbReference type="ARBA" id="ARBA00022980"/>
    </source>
</evidence>
<evidence type="ECO:0000256" key="5">
    <source>
        <dbReference type="ARBA" id="ARBA00023274"/>
    </source>
</evidence>
<keyword evidence="11" id="KW-1185">Reference proteome</keyword>
<keyword evidence="5 6" id="KW-0687">Ribonucleoprotein</keyword>
<evidence type="ECO:0000313" key="10">
    <source>
        <dbReference type="EMBL" id="SNR91250.1"/>
    </source>
</evidence>
<feature type="domain" description="Large ribosomal subunit protein uL6 alpha-beta" evidence="9">
    <location>
        <begin position="90"/>
        <end position="164"/>
    </location>
</feature>
<dbReference type="PIRSF" id="PIRSF002162">
    <property type="entry name" value="Ribosomal_L6"/>
    <property type="match status" value="1"/>
</dbReference>
<dbReference type="Gene3D" id="3.90.930.12">
    <property type="entry name" value="Ribosomal protein L6, alpha-beta domain"/>
    <property type="match status" value="2"/>
</dbReference>
<keyword evidence="4 6" id="KW-0689">Ribosomal protein</keyword>
<dbReference type="FunFam" id="3.90.930.12:FF:000001">
    <property type="entry name" value="50S ribosomal protein L6"/>
    <property type="match status" value="1"/>
</dbReference>
<organism evidence="10 11">
    <name type="scientific">Methylobacillus rhizosphaerae</name>
    <dbReference type="NCBI Taxonomy" id="551994"/>
    <lineage>
        <taxon>Bacteria</taxon>
        <taxon>Pseudomonadati</taxon>
        <taxon>Pseudomonadota</taxon>
        <taxon>Betaproteobacteria</taxon>
        <taxon>Nitrosomonadales</taxon>
        <taxon>Methylophilaceae</taxon>
        <taxon>Methylobacillus</taxon>
    </lineage>
</organism>
<evidence type="ECO:0000256" key="7">
    <source>
        <dbReference type="RuleBase" id="RU003869"/>
    </source>
</evidence>
<dbReference type="PANTHER" id="PTHR11655:SF14">
    <property type="entry name" value="LARGE RIBOSOMAL SUBUNIT PROTEIN UL6M"/>
    <property type="match status" value="1"/>
</dbReference>
<evidence type="ECO:0000256" key="2">
    <source>
        <dbReference type="ARBA" id="ARBA00022730"/>
    </source>
</evidence>
<dbReference type="GO" id="GO:0019843">
    <property type="term" value="F:rRNA binding"/>
    <property type="evidence" value="ECO:0007669"/>
    <property type="project" value="UniProtKB-UniRule"/>
</dbReference>
<feature type="domain" description="Large ribosomal subunit protein uL6 alpha-beta" evidence="9">
    <location>
        <begin position="11"/>
        <end position="82"/>
    </location>
</feature>
<dbReference type="GO" id="GO:0002181">
    <property type="term" value="P:cytoplasmic translation"/>
    <property type="evidence" value="ECO:0007669"/>
    <property type="project" value="TreeGrafter"/>
</dbReference>
<dbReference type="SUPFAM" id="SSF56053">
    <property type="entry name" value="Ribosomal protein L6"/>
    <property type="match status" value="2"/>
</dbReference>
<dbReference type="Proteomes" id="UP000198305">
    <property type="component" value="Unassembled WGS sequence"/>
</dbReference>
<comment type="subunit">
    <text evidence="6">Part of the 50S ribosomal subunit.</text>
</comment>
<evidence type="ECO:0000256" key="8">
    <source>
        <dbReference type="RuleBase" id="RU003870"/>
    </source>
</evidence>
<dbReference type="InterPro" id="IPR020040">
    <property type="entry name" value="Ribosomal_uL6_a/b-dom"/>
</dbReference>
<dbReference type="GO" id="GO:0003735">
    <property type="term" value="F:structural constituent of ribosome"/>
    <property type="evidence" value="ECO:0007669"/>
    <property type="project" value="UniProtKB-UniRule"/>
</dbReference>
<name>A0A239A6S0_9PROT</name>
<keyword evidence="2 6" id="KW-0699">rRNA-binding</keyword>
<dbReference type="Pfam" id="PF00347">
    <property type="entry name" value="Ribosomal_L6"/>
    <property type="match status" value="2"/>
</dbReference>
<evidence type="ECO:0000313" key="11">
    <source>
        <dbReference type="Proteomes" id="UP000198305"/>
    </source>
</evidence>
<dbReference type="PROSITE" id="PS00525">
    <property type="entry name" value="RIBOSOMAL_L6_1"/>
    <property type="match status" value="1"/>
</dbReference>
<keyword evidence="3 6" id="KW-0694">RNA-binding</keyword>
<evidence type="ECO:0000259" key="9">
    <source>
        <dbReference type="Pfam" id="PF00347"/>
    </source>
</evidence>
<dbReference type="PRINTS" id="PR00059">
    <property type="entry name" value="RIBOSOMALL6"/>
</dbReference>
<sequence>MSRVAKNPVAIPAKVEVVLNASNIAVSGPLGKLNLPLTGDVAIERDGDNITFAVARDTQHARAMSGTVRALVSNMVTGVSQGFTRKLTLIGVGYKAQAQGSNLNLDLGFSHPVNHPMPEGVTVQTPSPTEIVLTGTDKQVVGQVAAQIRAYRAPEPYKGKGVRYSDEVVIIKETKKK</sequence>
<dbReference type="InterPro" id="IPR002358">
    <property type="entry name" value="Ribosomal_uL6_CS"/>
</dbReference>
<dbReference type="InterPro" id="IPR036789">
    <property type="entry name" value="Ribosomal_uL6-like_a/b-dom_sf"/>
</dbReference>
<dbReference type="NCBIfam" id="TIGR03654">
    <property type="entry name" value="L6_bact"/>
    <property type="match status" value="1"/>
</dbReference>
<proteinExistence type="inferred from homology"/>
<dbReference type="GO" id="GO:0022625">
    <property type="term" value="C:cytosolic large ribosomal subunit"/>
    <property type="evidence" value="ECO:0007669"/>
    <property type="project" value="UniProtKB-UniRule"/>
</dbReference>
<evidence type="ECO:0000256" key="3">
    <source>
        <dbReference type="ARBA" id="ARBA00022884"/>
    </source>
</evidence>
<evidence type="ECO:0000256" key="6">
    <source>
        <dbReference type="HAMAP-Rule" id="MF_01365"/>
    </source>
</evidence>
<dbReference type="FunFam" id="3.90.930.12:FF:000002">
    <property type="entry name" value="50S ribosomal protein L6"/>
    <property type="match status" value="1"/>
</dbReference>
<dbReference type="AlphaFoldDB" id="A0A239A6S0"/>
<protein>
    <recommendedName>
        <fullName evidence="6">Large ribosomal subunit protein uL6</fullName>
    </recommendedName>
</protein>
<dbReference type="PANTHER" id="PTHR11655">
    <property type="entry name" value="60S/50S RIBOSOMAL PROTEIN L6/L9"/>
    <property type="match status" value="1"/>
</dbReference>
<gene>
    <name evidence="6" type="primary">rplF</name>
    <name evidence="10" type="ORF">SAMN05192560_1735</name>
</gene>
<comment type="similarity">
    <text evidence="1 6 7">Belongs to the universal ribosomal protein uL6 family.</text>
</comment>
<dbReference type="InterPro" id="IPR000702">
    <property type="entry name" value="Ribosomal_uL6-like"/>
</dbReference>
<evidence type="ECO:0000256" key="1">
    <source>
        <dbReference type="ARBA" id="ARBA00009356"/>
    </source>
</evidence>
<accession>A0A239A6S0</accession>
<comment type="function">
    <text evidence="6 8">This protein binds to the 23S rRNA, and is important in its secondary structure. It is located near the subunit interface in the base of the L7/L12 stalk, and near the tRNA binding site of the peptidyltransferase center.</text>
</comment>
<reference evidence="11" key="1">
    <citation type="submission" date="2017-06" db="EMBL/GenBank/DDBJ databases">
        <authorList>
            <person name="Varghese N."/>
            <person name="Submissions S."/>
        </authorList>
    </citation>
    <scope>NUCLEOTIDE SEQUENCE [LARGE SCALE GENOMIC DNA]</scope>
    <source>
        <strain evidence="11">Ca-68</strain>
    </source>
</reference>
<dbReference type="InterPro" id="IPR019906">
    <property type="entry name" value="Ribosomal_uL6_bac-type"/>
</dbReference>